<gene>
    <name evidence="1" type="primary">Fcan01_13699</name>
    <name evidence="1" type="ORF">NPIL_649241</name>
</gene>
<comment type="caution">
    <text evidence="1">The sequence shown here is derived from an EMBL/GenBank/DDBJ whole genome shotgun (WGS) entry which is preliminary data.</text>
</comment>
<accession>A0A8X6UP51</accession>
<organism evidence="1 2">
    <name type="scientific">Nephila pilipes</name>
    <name type="common">Giant wood spider</name>
    <name type="synonym">Nephila maculata</name>
    <dbReference type="NCBI Taxonomy" id="299642"/>
    <lineage>
        <taxon>Eukaryota</taxon>
        <taxon>Metazoa</taxon>
        <taxon>Ecdysozoa</taxon>
        <taxon>Arthropoda</taxon>
        <taxon>Chelicerata</taxon>
        <taxon>Arachnida</taxon>
        <taxon>Araneae</taxon>
        <taxon>Araneomorphae</taxon>
        <taxon>Entelegynae</taxon>
        <taxon>Araneoidea</taxon>
        <taxon>Nephilidae</taxon>
        <taxon>Nephila</taxon>
    </lineage>
</organism>
<evidence type="ECO:0000313" key="1">
    <source>
        <dbReference type="EMBL" id="GFU29421.1"/>
    </source>
</evidence>
<dbReference type="EMBL" id="BMAW01033257">
    <property type="protein sequence ID" value="GFU29421.1"/>
    <property type="molecule type" value="Genomic_DNA"/>
</dbReference>
<proteinExistence type="predicted"/>
<dbReference type="AlphaFoldDB" id="A0A8X6UP51"/>
<sequence length="181" mass="20824">MERQIFADPISGITGTILCGNQVVGDTDLRPDLEALVDNKIFIIDVSVPHKNNSHVFEEARNRKISKYHPLLAHFHLASYSNVEIIIKLVDALGSWDRNNEKFLRKICMDFYLNVLRTLYISDTIRWSQDINIQHLIGAVQHWLFELCSFFGCVTSRKPRRVNIVNCSLFSLFVCSPCVLE</sequence>
<dbReference type="Proteomes" id="UP000887013">
    <property type="component" value="Unassembled WGS sequence"/>
</dbReference>
<protein>
    <submittedName>
        <fullName evidence="1">Retrovirus-related Pol polyprotein from type-1 retrotransposable element R2</fullName>
    </submittedName>
</protein>
<name>A0A8X6UP51_NEPPI</name>
<keyword evidence="2" id="KW-1185">Reference proteome</keyword>
<reference evidence="1" key="1">
    <citation type="submission" date="2020-08" db="EMBL/GenBank/DDBJ databases">
        <title>Multicomponent nature underlies the extraordinary mechanical properties of spider dragline silk.</title>
        <authorList>
            <person name="Kono N."/>
            <person name="Nakamura H."/>
            <person name="Mori M."/>
            <person name="Yoshida Y."/>
            <person name="Ohtoshi R."/>
            <person name="Malay A.D."/>
            <person name="Moran D.A.P."/>
            <person name="Tomita M."/>
            <person name="Numata K."/>
            <person name="Arakawa K."/>
        </authorList>
    </citation>
    <scope>NUCLEOTIDE SEQUENCE</scope>
</reference>
<evidence type="ECO:0000313" key="2">
    <source>
        <dbReference type="Proteomes" id="UP000887013"/>
    </source>
</evidence>